<evidence type="ECO:0000313" key="1">
    <source>
        <dbReference type="EMBL" id="OAF58583.1"/>
    </source>
</evidence>
<name>A0A177ABM7_9PEZI</name>
<protein>
    <submittedName>
        <fullName evidence="1">Uncharacterized protein</fullName>
    </submittedName>
</protein>
<dbReference type="Proteomes" id="UP000077154">
    <property type="component" value="Unassembled WGS sequence"/>
</dbReference>
<dbReference type="AlphaFoldDB" id="A0A177ABM7"/>
<organism evidence="1">
    <name type="scientific">Pseudogymnoascus destructans</name>
    <dbReference type="NCBI Taxonomy" id="655981"/>
    <lineage>
        <taxon>Eukaryota</taxon>
        <taxon>Fungi</taxon>
        <taxon>Dikarya</taxon>
        <taxon>Ascomycota</taxon>
        <taxon>Pezizomycotina</taxon>
        <taxon>Leotiomycetes</taxon>
        <taxon>Thelebolales</taxon>
        <taxon>Thelebolaceae</taxon>
        <taxon>Pseudogymnoascus</taxon>
    </lineage>
</organism>
<accession>A0A177ABM7</accession>
<dbReference type="GeneID" id="36288200"/>
<proteinExistence type="predicted"/>
<sequence>MYRTNGVGAKASCHLVETSSDVQLEIPVVPYGLATVGLQLQEVSAGFGVSETASKTSNVYVLAPLATSMYFANVQRGSFLIAAAYPWAKSGFWRDLWIREYMDWNLFTLLRGVG</sequence>
<dbReference type="EMBL" id="KV441396">
    <property type="protein sequence ID" value="OAF58583.1"/>
    <property type="molecule type" value="Genomic_DNA"/>
</dbReference>
<dbReference type="RefSeq" id="XP_024323868.1">
    <property type="nucleotide sequence ID" value="XM_024468758.1"/>
</dbReference>
<reference evidence="1" key="1">
    <citation type="submission" date="2016-03" db="EMBL/GenBank/DDBJ databases">
        <title>Updated assembly of Pseudogymnoascus destructans, the fungus causing white-nose syndrome of bats.</title>
        <authorList>
            <person name="Palmer J.M."/>
            <person name="Drees K.P."/>
            <person name="Foster J.T."/>
            <person name="Lindner D.L."/>
        </authorList>
    </citation>
    <scope>NUCLEOTIDE SEQUENCE [LARGE SCALE GENOMIC DNA]</scope>
    <source>
        <strain evidence="1">20631-21</strain>
    </source>
</reference>
<gene>
    <name evidence="1" type="ORF">VC83_05133</name>
</gene>